<dbReference type="OrthoDB" id="9811409at2"/>
<keyword evidence="2" id="KW-1277">Toxin-antitoxin system</keyword>
<dbReference type="GO" id="GO:0004519">
    <property type="term" value="F:endonuclease activity"/>
    <property type="evidence" value="ECO:0007669"/>
    <property type="project" value="UniProtKB-KW"/>
</dbReference>
<evidence type="ECO:0000256" key="2">
    <source>
        <dbReference type="ARBA" id="ARBA00022649"/>
    </source>
</evidence>
<evidence type="ECO:0000313" key="9">
    <source>
        <dbReference type="Proteomes" id="UP000538666"/>
    </source>
</evidence>
<protein>
    <submittedName>
        <fullName evidence="8">Putative RNA binding protein YcfA (HicA-like mRNA interferase family)</fullName>
    </submittedName>
</protein>
<dbReference type="SUPFAM" id="SSF54786">
    <property type="entry name" value="YcfA/nrd intein domain"/>
    <property type="match status" value="1"/>
</dbReference>
<gene>
    <name evidence="8" type="ORF">HNQ77_004635</name>
</gene>
<evidence type="ECO:0000256" key="4">
    <source>
        <dbReference type="ARBA" id="ARBA00022759"/>
    </source>
</evidence>
<dbReference type="Pfam" id="PF07927">
    <property type="entry name" value="HicA_toxin"/>
    <property type="match status" value="1"/>
</dbReference>
<dbReference type="PANTHER" id="PTHR34873">
    <property type="entry name" value="SSR1766 PROTEIN"/>
    <property type="match status" value="1"/>
</dbReference>
<evidence type="ECO:0000313" key="8">
    <source>
        <dbReference type="EMBL" id="MBB6146656.1"/>
    </source>
</evidence>
<proteinExistence type="inferred from homology"/>
<dbReference type="InterPro" id="IPR038570">
    <property type="entry name" value="HicA_sf"/>
</dbReference>
<keyword evidence="7" id="KW-0346">Stress response</keyword>
<dbReference type="RefSeq" id="WP_050060317.1">
    <property type="nucleotide sequence ID" value="NZ_JACHEK010000010.1"/>
</dbReference>
<accession>A0A841JZA8</accession>
<dbReference type="GO" id="GO:0016787">
    <property type="term" value="F:hydrolase activity"/>
    <property type="evidence" value="ECO:0007669"/>
    <property type="project" value="UniProtKB-KW"/>
</dbReference>
<evidence type="ECO:0000256" key="3">
    <source>
        <dbReference type="ARBA" id="ARBA00022722"/>
    </source>
</evidence>
<keyword evidence="9" id="KW-1185">Reference proteome</keyword>
<comment type="caution">
    <text evidence="8">The sequence shown here is derived from an EMBL/GenBank/DDBJ whole genome shotgun (WGS) entry which is preliminary data.</text>
</comment>
<reference evidence="8 9" key="1">
    <citation type="submission" date="2020-08" db="EMBL/GenBank/DDBJ databases">
        <title>Genomic Encyclopedia of Type Strains, Phase IV (KMG-IV): sequencing the most valuable type-strain genomes for metagenomic binning, comparative biology and taxonomic classification.</title>
        <authorList>
            <person name="Goeker M."/>
        </authorList>
    </citation>
    <scope>NUCLEOTIDE SEQUENCE [LARGE SCALE GENOMIC DNA]</scope>
    <source>
        <strain evidence="8 9">DSM 103733</strain>
    </source>
</reference>
<keyword evidence="6" id="KW-0694">RNA-binding</keyword>
<evidence type="ECO:0000256" key="5">
    <source>
        <dbReference type="ARBA" id="ARBA00022801"/>
    </source>
</evidence>
<dbReference type="GO" id="GO:0003729">
    <property type="term" value="F:mRNA binding"/>
    <property type="evidence" value="ECO:0007669"/>
    <property type="project" value="InterPro"/>
</dbReference>
<comment type="similarity">
    <text evidence="1">Belongs to the HicA mRNA interferase family.</text>
</comment>
<dbReference type="Gene3D" id="3.30.920.30">
    <property type="entry name" value="Hypothetical protein"/>
    <property type="match status" value="1"/>
</dbReference>
<dbReference type="AlphaFoldDB" id="A0A841JZA8"/>
<dbReference type="Proteomes" id="UP000538666">
    <property type="component" value="Unassembled WGS sequence"/>
</dbReference>
<keyword evidence="4" id="KW-0255">Endonuclease</keyword>
<sequence length="61" mass="6877">MKAREIIRVIEEDGWKLKRQTGSHMHFAHLSKPGIVTVPFHGSKDLPKFIVASILKQAGLK</sequence>
<dbReference type="InterPro" id="IPR012933">
    <property type="entry name" value="HicA_mRNA_interferase"/>
</dbReference>
<name>A0A841JZA8_9BACT</name>
<keyword evidence="5" id="KW-0378">Hydrolase</keyword>
<evidence type="ECO:0000256" key="1">
    <source>
        <dbReference type="ARBA" id="ARBA00006620"/>
    </source>
</evidence>
<dbReference type="PANTHER" id="PTHR34873:SF3">
    <property type="entry name" value="ADDICTION MODULE TOXIN, HICA FAMILY"/>
    <property type="match status" value="1"/>
</dbReference>
<evidence type="ECO:0000256" key="6">
    <source>
        <dbReference type="ARBA" id="ARBA00022884"/>
    </source>
</evidence>
<organism evidence="8 9">
    <name type="scientific">Silvibacterium bohemicum</name>
    <dbReference type="NCBI Taxonomy" id="1577686"/>
    <lineage>
        <taxon>Bacteria</taxon>
        <taxon>Pseudomonadati</taxon>
        <taxon>Acidobacteriota</taxon>
        <taxon>Terriglobia</taxon>
        <taxon>Terriglobales</taxon>
        <taxon>Acidobacteriaceae</taxon>
        <taxon>Silvibacterium</taxon>
    </lineage>
</organism>
<keyword evidence="3" id="KW-0540">Nuclease</keyword>
<evidence type="ECO:0000256" key="7">
    <source>
        <dbReference type="ARBA" id="ARBA00023016"/>
    </source>
</evidence>
<dbReference type="EMBL" id="JACHEK010000010">
    <property type="protein sequence ID" value="MBB6146656.1"/>
    <property type="molecule type" value="Genomic_DNA"/>
</dbReference>